<keyword evidence="3" id="KW-0808">Transferase</keyword>
<dbReference type="InterPro" id="IPR051052">
    <property type="entry name" value="Diverse_substrate_MTase"/>
</dbReference>
<dbReference type="CDD" id="cd02440">
    <property type="entry name" value="AdoMet_MTases"/>
    <property type="match status" value="1"/>
</dbReference>
<accession>A0A401T2Q5</accession>
<dbReference type="FunFam" id="3.40.50.150:FF:000370">
    <property type="entry name" value="Si:ch211-93g23.2"/>
    <property type="match status" value="1"/>
</dbReference>
<dbReference type="EMBL" id="BEZZ01000907">
    <property type="protein sequence ID" value="GCC36908.1"/>
    <property type="molecule type" value="Genomic_DNA"/>
</dbReference>
<evidence type="ECO:0000313" key="6">
    <source>
        <dbReference type="Proteomes" id="UP000287033"/>
    </source>
</evidence>
<evidence type="ECO:0000259" key="4">
    <source>
        <dbReference type="Pfam" id="PF08241"/>
    </source>
</evidence>
<dbReference type="OrthoDB" id="506498at2759"/>
<dbReference type="PANTHER" id="PTHR44942:SF4">
    <property type="entry name" value="METHYLTRANSFERASE TYPE 11 DOMAIN-CONTAINING PROTEIN"/>
    <property type="match status" value="1"/>
</dbReference>
<protein>
    <recommendedName>
        <fullName evidence="4">Methyltransferase type 11 domain-containing protein</fullName>
    </recommendedName>
</protein>
<dbReference type="OMA" id="FSAVHWF"/>
<dbReference type="InterPro" id="IPR013216">
    <property type="entry name" value="Methyltransf_11"/>
</dbReference>
<comment type="caution">
    <text evidence="5">The sequence shown here is derived from an EMBL/GenBank/DDBJ whole genome shotgun (WGS) entry which is preliminary data.</text>
</comment>
<keyword evidence="2" id="KW-0489">Methyltransferase</keyword>
<evidence type="ECO:0000256" key="3">
    <source>
        <dbReference type="ARBA" id="ARBA00022679"/>
    </source>
</evidence>
<comment type="similarity">
    <text evidence="1">Belongs to the methyltransferase superfamily.</text>
</comment>
<evidence type="ECO:0000313" key="5">
    <source>
        <dbReference type="EMBL" id="GCC36908.1"/>
    </source>
</evidence>
<gene>
    <name evidence="5" type="ORF">chiPu_0015408</name>
</gene>
<dbReference type="InterPro" id="IPR029063">
    <property type="entry name" value="SAM-dependent_MTases_sf"/>
</dbReference>
<reference evidence="5 6" key="1">
    <citation type="journal article" date="2018" name="Nat. Ecol. Evol.">
        <title>Shark genomes provide insights into elasmobranch evolution and the origin of vertebrates.</title>
        <authorList>
            <person name="Hara Y"/>
            <person name="Yamaguchi K"/>
            <person name="Onimaru K"/>
            <person name="Kadota M"/>
            <person name="Koyanagi M"/>
            <person name="Keeley SD"/>
            <person name="Tatsumi K"/>
            <person name="Tanaka K"/>
            <person name="Motone F"/>
            <person name="Kageyama Y"/>
            <person name="Nozu R"/>
            <person name="Adachi N"/>
            <person name="Nishimura O"/>
            <person name="Nakagawa R"/>
            <person name="Tanegashima C"/>
            <person name="Kiyatake I"/>
            <person name="Matsumoto R"/>
            <person name="Murakumo K"/>
            <person name="Nishida K"/>
            <person name="Terakita A"/>
            <person name="Kuratani S"/>
            <person name="Sato K"/>
            <person name="Hyodo S Kuraku.S."/>
        </authorList>
    </citation>
    <scope>NUCLEOTIDE SEQUENCE [LARGE SCALE GENOMIC DNA]</scope>
</reference>
<dbReference type="GO" id="GO:0032259">
    <property type="term" value="P:methylation"/>
    <property type="evidence" value="ECO:0007669"/>
    <property type="project" value="UniProtKB-KW"/>
</dbReference>
<dbReference type="SUPFAM" id="SSF53335">
    <property type="entry name" value="S-adenosyl-L-methionine-dependent methyltransferases"/>
    <property type="match status" value="1"/>
</dbReference>
<evidence type="ECO:0000256" key="2">
    <source>
        <dbReference type="ARBA" id="ARBA00022603"/>
    </source>
</evidence>
<feature type="domain" description="Methyltransferase type 11" evidence="4">
    <location>
        <begin position="46"/>
        <end position="137"/>
    </location>
</feature>
<evidence type="ECO:0000256" key="1">
    <source>
        <dbReference type="ARBA" id="ARBA00008361"/>
    </source>
</evidence>
<dbReference type="STRING" id="137246.A0A401T2Q5"/>
<keyword evidence="6" id="KW-1185">Reference proteome</keyword>
<dbReference type="Pfam" id="PF08241">
    <property type="entry name" value="Methyltransf_11"/>
    <property type="match status" value="1"/>
</dbReference>
<dbReference type="Proteomes" id="UP000287033">
    <property type="component" value="Unassembled WGS sequence"/>
</dbReference>
<organism evidence="5 6">
    <name type="scientific">Chiloscyllium punctatum</name>
    <name type="common">Brownbanded bambooshark</name>
    <name type="synonym">Hemiscyllium punctatum</name>
    <dbReference type="NCBI Taxonomy" id="137246"/>
    <lineage>
        <taxon>Eukaryota</taxon>
        <taxon>Metazoa</taxon>
        <taxon>Chordata</taxon>
        <taxon>Craniata</taxon>
        <taxon>Vertebrata</taxon>
        <taxon>Chondrichthyes</taxon>
        <taxon>Elasmobranchii</taxon>
        <taxon>Galeomorphii</taxon>
        <taxon>Galeoidea</taxon>
        <taxon>Orectolobiformes</taxon>
        <taxon>Hemiscylliidae</taxon>
        <taxon>Chiloscyllium</taxon>
    </lineage>
</organism>
<sequence length="271" mass="31102">MASRLFEEHEHVALYLKYRLPSPFQIRNLILDYLQRKKGKPFTLAVDIGCGSGQSTRGLASYFEKVVGIDVSEAQIEEAKKVDGPDNVSYRQGLAEELGFEDSSVDLITAAAAAHWFDLEKFMKEVDRVLKPKGCLALYCYRVPFEVHYNDCSERLIQIVQQTLKALAPYESERTQIVRNEYKEIFDAITFPDKERVDSISFKQLVPVLWIKGFFESLSFYQTFQKKDPEAAKATLEMMEKDFMQTMGVSSRETVLEVKWTAFCLLASKPE</sequence>
<dbReference type="GO" id="GO:0008757">
    <property type="term" value="F:S-adenosylmethionine-dependent methyltransferase activity"/>
    <property type="evidence" value="ECO:0007669"/>
    <property type="project" value="InterPro"/>
</dbReference>
<dbReference type="Gene3D" id="3.40.50.150">
    <property type="entry name" value="Vaccinia Virus protein VP39"/>
    <property type="match status" value="1"/>
</dbReference>
<dbReference type="AlphaFoldDB" id="A0A401T2Q5"/>
<name>A0A401T2Q5_CHIPU</name>
<dbReference type="PANTHER" id="PTHR44942">
    <property type="entry name" value="METHYLTRANSF_11 DOMAIN-CONTAINING PROTEIN"/>
    <property type="match status" value="1"/>
</dbReference>
<proteinExistence type="inferred from homology"/>